<evidence type="ECO:0000256" key="1">
    <source>
        <dbReference type="SAM" id="MobiDB-lite"/>
    </source>
</evidence>
<comment type="caution">
    <text evidence="2">The sequence shown here is derived from an EMBL/GenBank/DDBJ whole genome shotgun (WGS) entry which is preliminary data.</text>
</comment>
<proteinExistence type="predicted"/>
<reference evidence="2" key="1">
    <citation type="submission" date="2021-02" db="EMBL/GenBank/DDBJ databases">
        <authorList>
            <person name="Nieuwenhuis M."/>
            <person name="Van De Peppel L.J.J."/>
        </authorList>
    </citation>
    <scope>NUCLEOTIDE SEQUENCE</scope>
    <source>
        <strain evidence="2">D49</strain>
    </source>
</reference>
<organism evidence="2 3">
    <name type="scientific">Sphagnurus paluster</name>
    <dbReference type="NCBI Taxonomy" id="117069"/>
    <lineage>
        <taxon>Eukaryota</taxon>
        <taxon>Fungi</taxon>
        <taxon>Dikarya</taxon>
        <taxon>Basidiomycota</taxon>
        <taxon>Agaricomycotina</taxon>
        <taxon>Agaricomycetes</taxon>
        <taxon>Agaricomycetidae</taxon>
        <taxon>Agaricales</taxon>
        <taxon>Tricholomatineae</taxon>
        <taxon>Lyophyllaceae</taxon>
        <taxon>Sphagnurus</taxon>
    </lineage>
</organism>
<sequence>MKTLMADPEATSNIGPQLTPLIIDGMKSYSPETLKTILLSTPFIQQLIAESVSKAKAPAIPLPPPPPTTPTSPKPPGTTPPT</sequence>
<feature type="region of interest" description="Disordered" evidence="1">
    <location>
        <begin position="57"/>
        <end position="82"/>
    </location>
</feature>
<accession>A0A9P7KHT0</accession>
<keyword evidence="3" id="KW-1185">Reference proteome</keyword>
<dbReference type="EMBL" id="JABCKI010001657">
    <property type="protein sequence ID" value="KAG5649080.1"/>
    <property type="molecule type" value="Genomic_DNA"/>
</dbReference>
<gene>
    <name evidence="2" type="ORF">H0H81_006452</name>
</gene>
<dbReference type="AlphaFoldDB" id="A0A9P7KHT0"/>
<name>A0A9P7KHT0_9AGAR</name>
<evidence type="ECO:0000313" key="3">
    <source>
        <dbReference type="Proteomes" id="UP000717328"/>
    </source>
</evidence>
<reference evidence="2" key="2">
    <citation type="submission" date="2021-10" db="EMBL/GenBank/DDBJ databases">
        <title>Phylogenomics reveals ancestral predisposition of the termite-cultivated fungus Termitomyces towards a domesticated lifestyle.</title>
        <authorList>
            <person name="Auxier B."/>
            <person name="Grum-Grzhimaylo A."/>
            <person name="Cardenas M.E."/>
            <person name="Lodge J.D."/>
            <person name="Laessoe T."/>
            <person name="Pedersen O."/>
            <person name="Smith M.E."/>
            <person name="Kuyper T.W."/>
            <person name="Franco-Molano E.A."/>
            <person name="Baroni T.J."/>
            <person name="Aanen D.K."/>
        </authorList>
    </citation>
    <scope>NUCLEOTIDE SEQUENCE</scope>
    <source>
        <strain evidence="2">D49</strain>
    </source>
</reference>
<protein>
    <submittedName>
        <fullName evidence="2">Uncharacterized protein</fullName>
    </submittedName>
</protein>
<evidence type="ECO:0000313" key="2">
    <source>
        <dbReference type="EMBL" id="KAG5649080.1"/>
    </source>
</evidence>
<dbReference type="Proteomes" id="UP000717328">
    <property type="component" value="Unassembled WGS sequence"/>
</dbReference>
<feature type="compositionally biased region" description="Pro residues" evidence="1">
    <location>
        <begin position="60"/>
        <end position="82"/>
    </location>
</feature>